<dbReference type="Proteomes" id="UP001300012">
    <property type="component" value="Unassembled WGS sequence"/>
</dbReference>
<organism evidence="2 3">
    <name type="scientific">Paenibacillus radicis</name>
    <name type="common">ex Xue et al. 2023</name>
    <dbReference type="NCBI Taxonomy" id="2972489"/>
    <lineage>
        <taxon>Bacteria</taxon>
        <taxon>Bacillati</taxon>
        <taxon>Bacillota</taxon>
        <taxon>Bacilli</taxon>
        <taxon>Bacillales</taxon>
        <taxon>Paenibacillaceae</taxon>
        <taxon>Paenibacillus</taxon>
    </lineage>
</organism>
<dbReference type="EMBL" id="JANQBD010000023">
    <property type="protein sequence ID" value="MCR8634928.1"/>
    <property type="molecule type" value="Genomic_DNA"/>
</dbReference>
<dbReference type="CDD" id="cd04301">
    <property type="entry name" value="NAT_SF"/>
    <property type="match status" value="1"/>
</dbReference>
<keyword evidence="3" id="KW-1185">Reference proteome</keyword>
<comment type="caution">
    <text evidence="2">The sequence shown here is derived from an EMBL/GenBank/DDBJ whole genome shotgun (WGS) entry which is preliminary data.</text>
</comment>
<evidence type="ECO:0000259" key="1">
    <source>
        <dbReference type="PROSITE" id="PS51186"/>
    </source>
</evidence>
<reference evidence="2 3" key="1">
    <citation type="submission" date="2022-08" db="EMBL/GenBank/DDBJ databases">
        <title>Paenibacillus endoradicis sp. nov., Paenibacillus radicibacter sp. nov and Paenibacillus pararadicis sp. nov., three cold-adapted plant growth-promoting bacteria isolated from root of Larix gmelinii in Great Khingan.</title>
        <authorList>
            <person name="Xue H."/>
        </authorList>
    </citation>
    <scope>NUCLEOTIDE SEQUENCE [LARGE SCALE GENOMIC DNA]</scope>
    <source>
        <strain evidence="2 3">N5-1-1-5</strain>
    </source>
</reference>
<dbReference type="PANTHER" id="PTHR39173">
    <property type="entry name" value="ACETYLTRANSFERASE"/>
    <property type="match status" value="1"/>
</dbReference>
<dbReference type="RefSeq" id="WP_258216482.1">
    <property type="nucleotide sequence ID" value="NZ_JANQBD010000023.1"/>
</dbReference>
<proteinExistence type="predicted"/>
<dbReference type="Pfam" id="PF13302">
    <property type="entry name" value="Acetyltransf_3"/>
    <property type="match status" value="1"/>
</dbReference>
<dbReference type="PANTHER" id="PTHR39173:SF1">
    <property type="entry name" value="ACETYLTRANSFERASE"/>
    <property type="match status" value="1"/>
</dbReference>
<evidence type="ECO:0000313" key="2">
    <source>
        <dbReference type="EMBL" id="MCR8634928.1"/>
    </source>
</evidence>
<dbReference type="InterPro" id="IPR016181">
    <property type="entry name" value="Acyl_CoA_acyltransferase"/>
</dbReference>
<name>A0ABT1YP25_9BACL</name>
<dbReference type="SUPFAM" id="SSF55729">
    <property type="entry name" value="Acyl-CoA N-acyltransferases (Nat)"/>
    <property type="match status" value="1"/>
</dbReference>
<accession>A0ABT1YP25</accession>
<sequence length="180" mass="20384">MDSQVYIIKPSIDYQDAYISFYQDWINSGENIVPWVVGKDPTDFPAMLQFLSEEAKEELLPEGWVPASTYWLMDTANKVVGAVNIRHRLNEKLLNSGGHIGYGICPSERRKGYATLLLSLALQQTAELGLQKVLVVCDKGNTGSERTILKNGGVFESEFIEENGNCIRRFWIDVKERIRP</sequence>
<evidence type="ECO:0000313" key="3">
    <source>
        <dbReference type="Proteomes" id="UP001300012"/>
    </source>
</evidence>
<protein>
    <submittedName>
        <fullName evidence="2">GNAT family N-acetyltransferase</fullName>
    </submittedName>
</protein>
<dbReference type="InterPro" id="IPR000182">
    <property type="entry name" value="GNAT_dom"/>
</dbReference>
<feature type="domain" description="N-acetyltransferase" evidence="1">
    <location>
        <begin position="30"/>
        <end position="173"/>
    </location>
</feature>
<gene>
    <name evidence="2" type="ORF">NV381_27390</name>
</gene>
<dbReference type="Gene3D" id="3.40.630.30">
    <property type="match status" value="1"/>
</dbReference>
<dbReference type="PROSITE" id="PS51186">
    <property type="entry name" value="GNAT"/>
    <property type="match status" value="1"/>
</dbReference>